<evidence type="ECO:0000313" key="3">
    <source>
        <dbReference type="Proteomes" id="UP000198781"/>
    </source>
</evidence>
<organism evidence="2 3">
    <name type="scientific">Paracidovorax valerianellae</name>
    <dbReference type="NCBI Taxonomy" id="187868"/>
    <lineage>
        <taxon>Bacteria</taxon>
        <taxon>Pseudomonadati</taxon>
        <taxon>Pseudomonadota</taxon>
        <taxon>Betaproteobacteria</taxon>
        <taxon>Burkholderiales</taxon>
        <taxon>Comamonadaceae</taxon>
        <taxon>Paracidovorax</taxon>
    </lineage>
</organism>
<dbReference type="PANTHER" id="PTHR10438:SF468">
    <property type="entry name" value="THIOREDOXIN-1-RELATED"/>
    <property type="match status" value="1"/>
</dbReference>
<dbReference type="RefSeq" id="WP_092739455.1">
    <property type="nucleotide sequence ID" value="NZ_FMZC01000001.1"/>
</dbReference>
<sequence length="110" mass="12142">MTYTARHLEQPPTREDVDQMQGATVVEFGTPWCGHCQRAQPLIEAALQGRDDVAHVKVEDGPGQRLGRSFGVKLWPTLVFLRDGKEVERIVRPQGPEPLQTAMQAIAPGA</sequence>
<dbReference type="EMBL" id="FMZC01000001">
    <property type="protein sequence ID" value="SDC08344.1"/>
    <property type="molecule type" value="Genomic_DNA"/>
</dbReference>
<reference evidence="2 3" key="1">
    <citation type="submission" date="2016-10" db="EMBL/GenBank/DDBJ databases">
        <authorList>
            <person name="de Groot N.N."/>
        </authorList>
    </citation>
    <scope>NUCLEOTIDE SEQUENCE [LARGE SCALE GENOMIC DNA]</scope>
    <source>
        <strain evidence="2 3">DSM 16619</strain>
    </source>
</reference>
<dbReference type="PANTHER" id="PTHR10438">
    <property type="entry name" value="THIOREDOXIN"/>
    <property type="match status" value="1"/>
</dbReference>
<dbReference type="PROSITE" id="PS51352">
    <property type="entry name" value="THIOREDOXIN_2"/>
    <property type="match status" value="1"/>
</dbReference>
<dbReference type="AlphaFoldDB" id="A0A1G6IPC9"/>
<gene>
    <name evidence="2" type="ORF">SAMN05192589_101219</name>
</gene>
<proteinExistence type="predicted"/>
<dbReference type="Pfam" id="PF00085">
    <property type="entry name" value="Thioredoxin"/>
    <property type="match status" value="1"/>
</dbReference>
<name>A0A1G6IPC9_9BURK</name>
<dbReference type="InterPro" id="IPR013766">
    <property type="entry name" value="Thioredoxin_domain"/>
</dbReference>
<dbReference type="InterPro" id="IPR050620">
    <property type="entry name" value="Thioredoxin_H-type-like"/>
</dbReference>
<dbReference type="SUPFAM" id="SSF52833">
    <property type="entry name" value="Thioredoxin-like"/>
    <property type="match status" value="1"/>
</dbReference>
<protein>
    <submittedName>
        <fullName evidence="2">Thioredoxin 1</fullName>
    </submittedName>
</protein>
<dbReference type="OrthoDB" id="215495at2"/>
<accession>A0A1G6IPC9</accession>
<dbReference type="CDD" id="cd02947">
    <property type="entry name" value="TRX_family"/>
    <property type="match status" value="1"/>
</dbReference>
<evidence type="ECO:0000259" key="1">
    <source>
        <dbReference type="PROSITE" id="PS51352"/>
    </source>
</evidence>
<dbReference type="Proteomes" id="UP000198781">
    <property type="component" value="Unassembled WGS sequence"/>
</dbReference>
<dbReference type="Gene3D" id="3.40.30.10">
    <property type="entry name" value="Glutaredoxin"/>
    <property type="match status" value="1"/>
</dbReference>
<keyword evidence="3" id="KW-1185">Reference proteome</keyword>
<dbReference type="STRING" id="187868.SAMN05192589_101219"/>
<dbReference type="InterPro" id="IPR036249">
    <property type="entry name" value="Thioredoxin-like_sf"/>
</dbReference>
<feature type="domain" description="Thioredoxin" evidence="1">
    <location>
        <begin position="1"/>
        <end position="110"/>
    </location>
</feature>
<evidence type="ECO:0000313" key="2">
    <source>
        <dbReference type="EMBL" id="SDC08344.1"/>
    </source>
</evidence>